<reference evidence="1" key="1">
    <citation type="submission" date="2013-11" db="EMBL/GenBank/DDBJ databases">
        <title>The Genome Sequence of Phytophthora parasitica IAC_01/95.</title>
        <authorList>
            <consortium name="The Broad Institute Genomics Platform"/>
            <person name="Russ C."/>
            <person name="Tyler B."/>
            <person name="Panabieres F."/>
            <person name="Shan W."/>
            <person name="Tripathy S."/>
            <person name="Grunwald N."/>
            <person name="Machado M."/>
            <person name="Johnson C.S."/>
            <person name="Arredondo F."/>
            <person name="Hong C."/>
            <person name="Coffey M."/>
            <person name="Young S.K."/>
            <person name="Zeng Q."/>
            <person name="Gargeya S."/>
            <person name="Fitzgerald M."/>
            <person name="Abouelleil A."/>
            <person name="Alvarado L."/>
            <person name="Chapman S.B."/>
            <person name="Gainer-Dewar J."/>
            <person name="Goldberg J."/>
            <person name="Griggs A."/>
            <person name="Gujja S."/>
            <person name="Hansen M."/>
            <person name="Howarth C."/>
            <person name="Imamovic A."/>
            <person name="Ireland A."/>
            <person name="Larimer J."/>
            <person name="McCowan C."/>
            <person name="Murphy C."/>
            <person name="Pearson M."/>
            <person name="Poon T.W."/>
            <person name="Priest M."/>
            <person name="Roberts A."/>
            <person name="Saif S."/>
            <person name="Shea T."/>
            <person name="Sykes S."/>
            <person name="Wortman J."/>
            <person name="Nusbaum C."/>
            <person name="Birren B."/>
        </authorList>
    </citation>
    <scope>NUCLEOTIDE SEQUENCE [LARGE SCALE GENOMIC DNA]</scope>
    <source>
        <strain evidence="1">IAC_01/95</strain>
    </source>
</reference>
<accession>W2NYT0</accession>
<evidence type="ECO:0000313" key="1">
    <source>
        <dbReference type="EMBL" id="ETM53123.1"/>
    </source>
</evidence>
<organism evidence="1">
    <name type="scientific">Phytophthora nicotianae</name>
    <name type="common">Potato buckeye rot agent</name>
    <name type="synonym">Phytophthora parasitica</name>
    <dbReference type="NCBI Taxonomy" id="4792"/>
    <lineage>
        <taxon>Eukaryota</taxon>
        <taxon>Sar</taxon>
        <taxon>Stramenopiles</taxon>
        <taxon>Oomycota</taxon>
        <taxon>Peronosporomycetes</taxon>
        <taxon>Peronosporales</taxon>
        <taxon>Peronosporaceae</taxon>
        <taxon>Phytophthora</taxon>
    </lineage>
</organism>
<dbReference type="Proteomes" id="UP000054532">
    <property type="component" value="Unassembled WGS sequence"/>
</dbReference>
<name>W2NYT0_PHYNI</name>
<dbReference type="VEuPathDB" id="FungiDB:PPTG_22241"/>
<gene>
    <name evidence="1" type="ORF">L914_03368</name>
</gene>
<sequence length="136" mass="15030">MNGRRLWFPTDAGMVVLDGVHACTHAKVSFSPVIRNLSAGSNTPDVPSPCTSSDWARMRRASRTQLRVRKITNALISSGRGDVRVILLFGRLSWNAGPRQRGAVMRYRFNISFSGSGKPRLAVKNVSFARKLSKKS</sequence>
<dbReference type="AlphaFoldDB" id="W2NYT0"/>
<dbReference type="EMBL" id="KI691449">
    <property type="protein sequence ID" value="ETM53123.1"/>
    <property type="molecule type" value="Genomic_DNA"/>
</dbReference>
<protein>
    <submittedName>
        <fullName evidence="1">Uncharacterized protein</fullName>
    </submittedName>
</protein>
<proteinExistence type="predicted"/>